<evidence type="ECO:0000256" key="2">
    <source>
        <dbReference type="SAM" id="SignalP"/>
    </source>
</evidence>
<gene>
    <name evidence="3" type="ORF">BSTOLATCC_MIC61239</name>
</gene>
<evidence type="ECO:0000256" key="1">
    <source>
        <dbReference type="SAM" id="MobiDB-lite"/>
    </source>
</evidence>
<accession>A0AAU9K4Z2</accession>
<dbReference type="Proteomes" id="UP001162131">
    <property type="component" value="Unassembled WGS sequence"/>
</dbReference>
<protein>
    <submittedName>
        <fullName evidence="3">Uncharacterized protein</fullName>
    </submittedName>
</protein>
<keyword evidence="2" id="KW-0732">Signal</keyword>
<comment type="caution">
    <text evidence="3">The sequence shown here is derived from an EMBL/GenBank/DDBJ whole genome shotgun (WGS) entry which is preliminary data.</text>
</comment>
<dbReference type="AlphaFoldDB" id="A0AAU9K4Z2"/>
<dbReference type="EMBL" id="CAJZBQ010000058">
    <property type="protein sequence ID" value="CAG9334628.1"/>
    <property type="molecule type" value="Genomic_DNA"/>
</dbReference>
<name>A0AAU9K4Z2_9CILI</name>
<evidence type="ECO:0000313" key="3">
    <source>
        <dbReference type="EMBL" id="CAG9334628.1"/>
    </source>
</evidence>
<keyword evidence="4" id="KW-1185">Reference proteome</keyword>
<feature type="signal peptide" evidence="2">
    <location>
        <begin position="1"/>
        <end position="18"/>
    </location>
</feature>
<evidence type="ECO:0000313" key="4">
    <source>
        <dbReference type="Proteomes" id="UP001162131"/>
    </source>
</evidence>
<reference evidence="3" key="1">
    <citation type="submission" date="2021-09" db="EMBL/GenBank/DDBJ databases">
        <authorList>
            <consortium name="AG Swart"/>
            <person name="Singh M."/>
            <person name="Singh A."/>
            <person name="Seah K."/>
            <person name="Emmerich C."/>
        </authorList>
    </citation>
    <scope>NUCLEOTIDE SEQUENCE</scope>
    <source>
        <strain evidence="3">ATCC30299</strain>
    </source>
</reference>
<feature type="compositionally biased region" description="Basic and acidic residues" evidence="1">
    <location>
        <begin position="90"/>
        <end position="115"/>
    </location>
</feature>
<proteinExistence type="predicted"/>
<feature type="compositionally biased region" description="Basic and acidic residues" evidence="1">
    <location>
        <begin position="68"/>
        <end position="77"/>
    </location>
</feature>
<feature type="region of interest" description="Disordered" evidence="1">
    <location>
        <begin position="62"/>
        <end position="123"/>
    </location>
</feature>
<feature type="chain" id="PRO_5043739895" evidence="2">
    <location>
        <begin position="19"/>
        <end position="123"/>
    </location>
</feature>
<organism evidence="3 4">
    <name type="scientific">Blepharisma stoltei</name>
    <dbReference type="NCBI Taxonomy" id="1481888"/>
    <lineage>
        <taxon>Eukaryota</taxon>
        <taxon>Sar</taxon>
        <taxon>Alveolata</taxon>
        <taxon>Ciliophora</taxon>
        <taxon>Postciliodesmatophora</taxon>
        <taxon>Heterotrichea</taxon>
        <taxon>Heterotrichida</taxon>
        <taxon>Blepharismidae</taxon>
        <taxon>Blepharisma</taxon>
    </lineage>
</organism>
<sequence length="123" mass="13939">MVVTILSFLSLALSLVCQEKHWFPKPEMVDTSDGNKTLEVKQNTVDFILSTALKDADKTIVQYSSNHNHNEKQKDETSSEETDSAPIKNIENDKGLKEKVNEENEDIRKESKLSEVSDTEDLI</sequence>